<dbReference type="AlphaFoldDB" id="A0A836CG71"/>
<keyword evidence="1" id="KW-0175">Coiled coil</keyword>
<organism evidence="3 4">
    <name type="scientific">Tribonema minus</name>
    <dbReference type="NCBI Taxonomy" id="303371"/>
    <lineage>
        <taxon>Eukaryota</taxon>
        <taxon>Sar</taxon>
        <taxon>Stramenopiles</taxon>
        <taxon>Ochrophyta</taxon>
        <taxon>PX clade</taxon>
        <taxon>Xanthophyceae</taxon>
        <taxon>Tribonematales</taxon>
        <taxon>Tribonemataceae</taxon>
        <taxon>Tribonema</taxon>
    </lineage>
</organism>
<dbReference type="SUPFAM" id="SSF52540">
    <property type="entry name" value="P-loop containing nucleoside triphosphate hydrolases"/>
    <property type="match status" value="2"/>
</dbReference>
<proteinExistence type="predicted"/>
<keyword evidence="2" id="KW-0732">Signal</keyword>
<accession>A0A836CG71</accession>
<feature type="chain" id="PRO_5032972190" evidence="2">
    <location>
        <begin position="22"/>
        <end position="865"/>
    </location>
</feature>
<gene>
    <name evidence="3" type="ORF">JKP88DRAFT_262832</name>
</gene>
<evidence type="ECO:0000313" key="4">
    <source>
        <dbReference type="Proteomes" id="UP000664859"/>
    </source>
</evidence>
<evidence type="ECO:0000256" key="2">
    <source>
        <dbReference type="SAM" id="SignalP"/>
    </source>
</evidence>
<keyword evidence="4" id="KW-1185">Reference proteome</keyword>
<protein>
    <submittedName>
        <fullName evidence="3">Uncharacterized protein</fullName>
    </submittedName>
</protein>
<dbReference type="InterPro" id="IPR027417">
    <property type="entry name" value="P-loop_NTPase"/>
</dbReference>
<name>A0A836CG71_9STRA</name>
<dbReference type="Proteomes" id="UP000664859">
    <property type="component" value="Unassembled WGS sequence"/>
</dbReference>
<dbReference type="PANTHER" id="PTHR33129">
    <property type="entry name" value="PROTEIN KINASE DOMAIN-CONTAINING PROTEIN-RELATED"/>
    <property type="match status" value="1"/>
</dbReference>
<dbReference type="PANTHER" id="PTHR33129:SF1">
    <property type="entry name" value="ATP-BINDING PROTEIN"/>
    <property type="match status" value="1"/>
</dbReference>
<sequence>MKGTKALQALLALTTVVECVALVFNPCLGTRSAIRRAASSCVTPAVRGAVTLLAAGDSTAAGGNHSKQQVSGDYETLDKQQVSSGDETLARIEREIQDVTMAIGNVSLAIGAVENELKLVEDAMMEGGQYKGVEDQAELLGEKRQLRKKEEQLRKKEEQLRKKEEQLRDEKKVLLERKVILERSSTGVQQVSSGIEPAPMEVQEFWRCLVDAREDEHGFLRLTEGTHFPGNKNQRVKAIYVRQWYKDLQEEVLSMTEPGPQHARKILITGRPGTGKSLFALYWLWLLKLAGKTVIYQANKWFYRFSGDTVWRGSERHFADMGFFDDPDCWYLSDPPAPAGTPWLDCEGITLAFMSPKKWRYNEFLKAPLATGVYMTPWTLSELQHCRQHLFPNLSVKQVRRLYIRWGGSPRYVLQYARNAFQQNKLQRSIVAATQPNRLAAVFASQGESSGDVDDVSDQVLEIVPTSFSTCTVRFTSPYVFAEIYKKEQQVLRQCVRGWLAAALGGGSIGTTPGNMLEQLAHNVLCQGGSYKYVVSKFKAVVSKGKRKRNLNLHLPPTRPNLFEHLAELTVRPGVYFWPLSKNFKAIDSFVVIDGTLYMFQITTDLTHIAGAKGVTDVVNKVRESCSLKRWVLVFVVPDDLYQKFSYRKWTYTNETAESPVTSLHSHRRTAAMAQHMAPEAATRSAARDTFLATTAVVLSHPFREEPLAIDPSIVWVIEPEDRPSSFIYISGVMGIVSSSSRHFTTRHLPSTERCGPGYVQTAASYVWFATNSTSTSRRTTATPCFFDYEYSVVILSPREGEMHIIGMTDNVTRILHDNGYPLPIADFTDVPPMDEDTLADALADHEDFMVCAGALASMPDAWLS</sequence>
<feature type="coiled-coil region" evidence="1">
    <location>
        <begin position="136"/>
        <end position="184"/>
    </location>
</feature>
<dbReference type="EMBL" id="JAFCMP010000157">
    <property type="protein sequence ID" value="KAG5184692.1"/>
    <property type="molecule type" value="Genomic_DNA"/>
</dbReference>
<evidence type="ECO:0000313" key="3">
    <source>
        <dbReference type="EMBL" id="KAG5184692.1"/>
    </source>
</evidence>
<dbReference type="InterPro" id="IPR052980">
    <property type="entry name" value="Crinkler_effector"/>
</dbReference>
<evidence type="ECO:0000256" key="1">
    <source>
        <dbReference type="SAM" id="Coils"/>
    </source>
</evidence>
<dbReference type="OrthoDB" id="2340858at2759"/>
<comment type="caution">
    <text evidence="3">The sequence shown here is derived from an EMBL/GenBank/DDBJ whole genome shotgun (WGS) entry which is preliminary data.</text>
</comment>
<reference evidence="3" key="1">
    <citation type="submission" date="2021-02" db="EMBL/GenBank/DDBJ databases">
        <title>First Annotated Genome of the Yellow-green Alga Tribonema minus.</title>
        <authorList>
            <person name="Mahan K.M."/>
        </authorList>
    </citation>
    <scope>NUCLEOTIDE SEQUENCE</scope>
    <source>
        <strain evidence="3">UTEX B ZZ1240</strain>
    </source>
</reference>
<feature type="signal peptide" evidence="2">
    <location>
        <begin position="1"/>
        <end position="21"/>
    </location>
</feature>